<dbReference type="Pfam" id="PF10841">
    <property type="entry name" value="DUF2644"/>
    <property type="match status" value="1"/>
</dbReference>
<reference evidence="4 5" key="1">
    <citation type="journal article" date="2012" name="Mol. Microbiol.">
        <title>The genetic and structural basis of two distinct terminal side branch residues in stewartan and amylovoran exopolysaccharides and their potential role in host adaptation.</title>
        <authorList>
            <person name="Wang X."/>
            <person name="Yang F."/>
            <person name="von Bodman S.B."/>
        </authorList>
    </citation>
    <scope>NUCLEOTIDE SEQUENCE [LARGE SCALE GENOMIC DNA]</scope>
    <source>
        <strain evidence="4 5">DC283</strain>
    </source>
</reference>
<sequence>MWRGVMLMCFLKRLPELVSNRQGQLSTTDATTLFALIISSAVVLMCAYWNHAPVDALAVYVGAWVAHAGVQKYHDSRTDHTPPAGGSPGGKPDGRGAD</sequence>
<keyword evidence="6" id="KW-1185">Reference proteome</keyword>
<dbReference type="Proteomes" id="UP000192380">
    <property type="component" value="Chromosome"/>
</dbReference>
<evidence type="ECO:0000313" key="4">
    <source>
        <dbReference type="EMBL" id="EHU01927.1"/>
    </source>
</evidence>
<dbReference type="EMBL" id="CP017581">
    <property type="protein sequence ID" value="ARF51376.1"/>
    <property type="molecule type" value="Genomic_DNA"/>
</dbReference>
<dbReference type="PATRIC" id="fig|660596.6.peg.633"/>
<dbReference type="EMBL" id="AHIE01000002">
    <property type="protein sequence ID" value="EHU01927.1"/>
    <property type="molecule type" value="Genomic_DNA"/>
</dbReference>
<keyword evidence="2" id="KW-0472">Membrane</keyword>
<reference evidence="3 6" key="3">
    <citation type="submission" date="2016-10" db="EMBL/GenBank/DDBJ databases">
        <title>Complete Genome Assembly of Pantoea stewartii subsp. stewartii DC283, a Corn Pathogen.</title>
        <authorList>
            <person name="Duong D.A."/>
            <person name="Stevens A.M."/>
            <person name="Jensen R.V."/>
        </authorList>
    </citation>
    <scope>NUCLEOTIDE SEQUENCE [LARGE SCALE GENOMIC DNA]</scope>
    <source>
        <strain evidence="3 6">DC283</strain>
    </source>
</reference>
<accession>H3R9R4</accession>
<evidence type="ECO:0000313" key="5">
    <source>
        <dbReference type="Proteomes" id="UP000005050"/>
    </source>
</evidence>
<evidence type="ECO:0000256" key="1">
    <source>
        <dbReference type="SAM" id="MobiDB-lite"/>
    </source>
</evidence>
<protein>
    <submittedName>
        <fullName evidence="4">Uncharacterized protein</fullName>
    </submittedName>
</protein>
<dbReference type="STRING" id="660596.DSJ_20005"/>
<evidence type="ECO:0000313" key="6">
    <source>
        <dbReference type="Proteomes" id="UP000192380"/>
    </source>
</evidence>
<dbReference type="InterPro" id="IPR020300">
    <property type="entry name" value="DUF2644"/>
</dbReference>
<dbReference type="OrthoDB" id="6523577at2"/>
<dbReference type="KEGG" id="pstw:DSJ_20005"/>
<keyword evidence="2" id="KW-1133">Transmembrane helix</keyword>
<feature type="region of interest" description="Disordered" evidence="1">
    <location>
        <begin position="74"/>
        <end position="98"/>
    </location>
</feature>
<evidence type="ECO:0000313" key="3">
    <source>
        <dbReference type="EMBL" id="ARF51376.1"/>
    </source>
</evidence>
<keyword evidence="2" id="KW-0812">Transmembrane</keyword>
<name>H3R9R4_PANSE</name>
<proteinExistence type="predicted"/>
<evidence type="ECO:0000256" key="2">
    <source>
        <dbReference type="SAM" id="Phobius"/>
    </source>
</evidence>
<gene>
    <name evidence="4" type="ORF">CKS_0396</name>
    <name evidence="3" type="ORF">DSJ_20005</name>
</gene>
<feature type="transmembrane region" description="Helical" evidence="2">
    <location>
        <begin position="30"/>
        <end position="50"/>
    </location>
</feature>
<dbReference type="Proteomes" id="UP000005050">
    <property type="component" value="Unassembled WGS sequence"/>
</dbReference>
<dbReference type="AlphaFoldDB" id="H3R9R4"/>
<reference evidence="4" key="2">
    <citation type="submission" date="2012-01" db="EMBL/GenBank/DDBJ databases">
        <authorList>
            <person name="Biehl B.S."/>
            <person name="Ding Y."/>
            <person name="Dugan-Rocha S.P."/>
            <person name="Gibbs R.A."/>
            <person name="Glasner J.D."/>
            <person name="Kovar C."/>
            <person name="Muzny D.M."/>
            <person name="Neeno-Eckwall E.C."/>
            <person name="Perna N.T."/>
            <person name="Qin X."/>
            <person name="von Bodman S.B."/>
            <person name="Weinstock G.M."/>
        </authorList>
    </citation>
    <scope>NUCLEOTIDE SEQUENCE</scope>
    <source>
        <strain evidence="4">DC283</strain>
    </source>
</reference>
<organism evidence="4 5">
    <name type="scientific">Pantoea stewartii subsp. stewartii DC283</name>
    <dbReference type="NCBI Taxonomy" id="660596"/>
    <lineage>
        <taxon>Bacteria</taxon>
        <taxon>Pseudomonadati</taxon>
        <taxon>Pseudomonadota</taxon>
        <taxon>Gammaproteobacteria</taxon>
        <taxon>Enterobacterales</taxon>
        <taxon>Erwiniaceae</taxon>
        <taxon>Pantoea</taxon>
    </lineage>
</organism>